<keyword evidence="2" id="KW-1185">Reference proteome</keyword>
<comment type="caution">
    <text evidence="1">The sequence shown here is derived from an EMBL/GenBank/DDBJ whole genome shotgun (WGS) entry which is preliminary data.</text>
</comment>
<organism evidence="1 2">
    <name type="scientific">Streptomyces typhae</name>
    <dbReference type="NCBI Taxonomy" id="2681492"/>
    <lineage>
        <taxon>Bacteria</taxon>
        <taxon>Bacillati</taxon>
        <taxon>Actinomycetota</taxon>
        <taxon>Actinomycetes</taxon>
        <taxon>Kitasatosporales</taxon>
        <taxon>Streptomycetaceae</taxon>
        <taxon>Streptomyces</taxon>
    </lineage>
</organism>
<proteinExistence type="predicted"/>
<name>A0A6L6X360_9ACTN</name>
<gene>
    <name evidence="1" type="ORF">GPA10_26050</name>
</gene>
<sequence>MALLPELLFPEVGEGGRYKERHGEAAALTAVATAFGTTLPRLALTRGRLHTFTTRSWTRPPGPGEVYATATLEPLDPDTVRLLLAQRCAPDDGAEPQRAPDGP</sequence>
<dbReference type="Proteomes" id="UP000483802">
    <property type="component" value="Unassembled WGS sequence"/>
</dbReference>
<protein>
    <submittedName>
        <fullName evidence="1">Uncharacterized protein</fullName>
    </submittedName>
</protein>
<reference evidence="1 2" key="1">
    <citation type="submission" date="2019-11" db="EMBL/GenBank/DDBJ databases">
        <title>Streptomyces typhae sp. nov., a novel endophytic actinomycete isolated from the root of cattail pollen (Typha angustifolia L.).</title>
        <authorList>
            <person name="Peng C."/>
        </authorList>
    </citation>
    <scope>NUCLEOTIDE SEQUENCE [LARGE SCALE GENOMIC DNA]</scope>
    <source>
        <strain evidence="2">p1417</strain>
    </source>
</reference>
<dbReference type="EMBL" id="WPNZ01000015">
    <property type="protein sequence ID" value="MVO88126.1"/>
    <property type="molecule type" value="Genomic_DNA"/>
</dbReference>
<dbReference type="RefSeq" id="WP_157167625.1">
    <property type="nucleotide sequence ID" value="NZ_WPNZ01000015.1"/>
</dbReference>
<accession>A0A6L6X360</accession>
<evidence type="ECO:0000313" key="1">
    <source>
        <dbReference type="EMBL" id="MVO88126.1"/>
    </source>
</evidence>
<evidence type="ECO:0000313" key="2">
    <source>
        <dbReference type="Proteomes" id="UP000483802"/>
    </source>
</evidence>
<dbReference type="AlphaFoldDB" id="A0A6L6X360"/>